<dbReference type="InterPro" id="IPR006073">
    <property type="entry name" value="GTP-bd"/>
</dbReference>
<dbReference type="Gene3D" id="1.20.120.1190">
    <property type="match status" value="1"/>
</dbReference>
<dbReference type="GO" id="GO:0005525">
    <property type="term" value="F:GTP binding"/>
    <property type="evidence" value="ECO:0007669"/>
    <property type="project" value="InterPro"/>
</dbReference>
<keyword evidence="4" id="KW-1185">Reference proteome</keyword>
<dbReference type="Proteomes" id="UP000428325">
    <property type="component" value="Chromosome"/>
</dbReference>
<name>A0A6B9F9Z2_9EURY</name>
<sequence>MIFEGLPTTPRSEELIDKAFSRAARSGRAKSGLEAQQSMLQTAGNILSDNLENVVTEWPDFGVVDPFYRELADAVLRRELDARTGEDGAEQVGLDALRASLSEVTWASRQVETIQREYNTKLRKTDPETARKHRKQAFARMADVVEEVEADLLRVGEARNALRDLPDIRPDEPTIVVAGYPNVGKSSFVNGVTRADNEIASYPFTTRGIQIGHFERNHIRYQIIDTPGLLDRPADERNDIENQAVSALTHLADAVVFVVDASGSCGYPLDAQLALRDAAVDRFDAPVLTVCNKSDRSRDVEADAYMSVTEDENVDAVLDLAVETVDWEPDLPSRSG</sequence>
<keyword evidence="1" id="KW-0547">Nucleotide-binding</keyword>
<feature type="domain" description="OBG-type G" evidence="2">
    <location>
        <begin position="173"/>
        <end position="336"/>
    </location>
</feature>
<evidence type="ECO:0000313" key="4">
    <source>
        <dbReference type="Proteomes" id="UP000428325"/>
    </source>
</evidence>
<evidence type="ECO:0000313" key="3">
    <source>
        <dbReference type="EMBL" id="QGX95417.1"/>
    </source>
</evidence>
<dbReference type="InterPro" id="IPR031167">
    <property type="entry name" value="G_OBG"/>
</dbReference>
<dbReference type="SUPFAM" id="SSF52540">
    <property type="entry name" value="P-loop containing nucleoside triphosphate hydrolases"/>
    <property type="match status" value="1"/>
</dbReference>
<accession>A0A6B9F9Z2</accession>
<dbReference type="AlphaFoldDB" id="A0A6B9F9Z2"/>
<dbReference type="CDD" id="cd01897">
    <property type="entry name" value="NOG"/>
    <property type="match status" value="1"/>
</dbReference>
<dbReference type="Gene3D" id="3.40.50.300">
    <property type="entry name" value="P-loop containing nucleotide triphosphate hydrolases"/>
    <property type="match status" value="1"/>
</dbReference>
<dbReference type="Pfam" id="PF17835">
    <property type="entry name" value="NOG1_N"/>
    <property type="match status" value="2"/>
</dbReference>
<dbReference type="Pfam" id="PF01926">
    <property type="entry name" value="MMR_HSR1"/>
    <property type="match status" value="1"/>
</dbReference>
<evidence type="ECO:0000256" key="1">
    <source>
        <dbReference type="ARBA" id="ARBA00022741"/>
    </source>
</evidence>
<dbReference type="KEGG" id="hra:EI982_11745"/>
<dbReference type="InterPro" id="IPR041623">
    <property type="entry name" value="NOG1_N"/>
</dbReference>
<dbReference type="RefSeq" id="WP_157689876.1">
    <property type="nucleotide sequence ID" value="NZ_CP034345.1"/>
</dbReference>
<dbReference type="InterPro" id="IPR027417">
    <property type="entry name" value="P-loop_NTPase"/>
</dbReference>
<dbReference type="PROSITE" id="PS51710">
    <property type="entry name" value="G_OBG"/>
    <property type="match status" value="1"/>
</dbReference>
<gene>
    <name evidence="3" type="ORF">EI982_11745</name>
</gene>
<proteinExistence type="predicted"/>
<dbReference type="GeneID" id="43370225"/>
<dbReference type="PANTHER" id="PTHR45759">
    <property type="entry name" value="NUCLEOLAR GTP-BINDING PROTEIN 1"/>
    <property type="match status" value="1"/>
</dbReference>
<reference evidence="3 4" key="1">
    <citation type="submission" date="2018-12" db="EMBL/GenBank/DDBJ databases">
        <title>Complete genome sequence of Haloplanus rallus MBLA0036.</title>
        <authorList>
            <person name="Nam Y.-d."/>
            <person name="Kang J."/>
            <person name="Chung W.-H."/>
            <person name="Park Y.S."/>
        </authorList>
    </citation>
    <scope>NUCLEOTIDE SEQUENCE [LARGE SCALE GENOMIC DNA]</scope>
    <source>
        <strain evidence="3 4">MBLA0036</strain>
    </source>
</reference>
<dbReference type="PRINTS" id="PR00326">
    <property type="entry name" value="GTP1OBG"/>
</dbReference>
<dbReference type="OrthoDB" id="147673at2157"/>
<protein>
    <submittedName>
        <fullName evidence="3">NOG1 family protein</fullName>
    </submittedName>
</protein>
<organism evidence="3 4">
    <name type="scientific">Haloplanus rallus</name>
    <dbReference type="NCBI Taxonomy" id="1816183"/>
    <lineage>
        <taxon>Archaea</taxon>
        <taxon>Methanobacteriati</taxon>
        <taxon>Methanobacteriota</taxon>
        <taxon>Stenosarchaea group</taxon>
        <taxon>Halobacteria</taxon>
        <taxon>Halobacteriales</taxon>
        <taxon>Haloferacaceae</taxon>
        <taxon>Haloplanus</taxon>
    </lineage>
</organism>
<evidence type="ECO:0000259" key="2">
    <source>
        <dbReference type="PROSITE" id="PS51710"/>
    </source>
</evidence>
<dbReference type="EMBL" id="CP034345">
    <property type="protein sequence ID" value="QGX95417.1"/>
    <property type="molecule type" value="Genomic_DNA"/>
</dbReference>